<organism evidence="2 3">
    <name type="scientific">Diacronema lutheri</name>
    <name type="common">Unicellular marine alga</name>
    <name type="synonym">Monochrysis lutheri</name>
    <dbReference type="NCBI Taxonomy" id="2081491"/>
    <lineage>
        <taxon>Eukaryota</taxon>
        <taxon>Haptista</taxon>
        <taxon>Haptophyta</taxon>
        <taxon>Pavlovophyceae</taxon>
        <taxon>Pavlovales</taxon>
        <taxon>Pavlovaceae</taxon>
        <taxon>Diacronema</taxon>
    </lineage>
</organism>
<feature type="region of interest" description="Disordered" evidence="1">
    <location>
        <begin position="1"/>
        <end position="25"/>
    </location>
</feature>
<proteinExistence type="predicted"/>
<dbReference type="OrthoDB" id="414463at2759"/>
<dbReference type="InterPro" id="IPR031100">
    <property type="entry name" value="LOG_fam"/>
</dbReference>
<dbReference type="Pfam" id="PF03641">
    <property type="entry name" value="Lysine_decarbox"/>
    <property type="match status" value="1"/>
</dbReference>
<evidence type="ECO:0000256" key="1">
    <source>
        <dbReference type="SAM" id="MobiDB-lite"/>
    </source>
</evidence>
<dbReference type="EMBL" id="JAGTXO010000004">
    <property type="protein sequence ID" value="KAG8468356.1"/>
    <property type="molecule type" value="Genomic_DNA"/>
</dbReference>
<dbReference type="PANTHER" id="PTHR43393">
    <property type="entry name" value="CYTOKININ RIBOSIDE 5'-MONOPHOSPHATE PHOSPHORIBOHYDROLASE"/>
    <property type="match status" value="1"/>
</dbReference>
<dbReference type="OMA" id="TRKFWMV"/>
<dbReference type="GO" id="GO:0005829">
    <property type="term" value="C:cytosol"/>
    <property type="evidence" value="ECO:0007669"/>
    <property type="project" value="TreeGrafter"/>
</dbReference>
<dbReference type="AlphaFoldDB" id="A0A8J5XGE1"/>
<dbReference type="SUPFAM" id="SSF102405">
    <property type="entry name" value="MCP/YpsA-like"/>
    <property type="match status" value="1"/>
</dbReference>
<dbReference type="Proteomes" id="UP000751190">
    <property type="component" value="Unassembled WGS sequence"/>
</dbReference>
<comment type="caution">
    <text evidence="2">The sequence shown here is derived from an EMBL/GenBank/DDBJ whole genome shotgun (WGS) entry which is preliminary data.</text>
</comment>
<name>A0A8J5XGE1_DIALT</name>
<dbReference type="PANTHER" id="PTHR43393:SF3">
    <property type="entry name" value="LYSINE DECARBOXYLASE-LIKE PROTEIN"/>
    <property type="match status" value="1"/>
</dbReference>
<dbReference type="InterPro" id="IPR052341">
    <property type="entry name" value="LOG_family_nucleotidases"/>
</dbReference>
<gene>
    <name evidence="2" type="ORF">KFE25_013439</name>
</gene>
<accession>A0A8J5XGE1</accession>
<keyword evidence="3" id="KW-1185">Reference proteome</keyword>
<evidence type="ECO:0000313" key="2">
    <source>
        <dbReference type="EMBL" id="KAG8468356.1"/>
    </source>
</evidence>
<reference evidence="2" key="1">
    <citation type="submission" date="2021-05" db="EMBL/GenBank/DDBJ databases">
        <title>The genome of the haptophyte Pavlova lutheri (Diacronema luteri, Pavlovales) - a model for lipid biosynthesis in eukaryotic algae.</title>
        <authorList>
            <person name="Hulatt C.J."/>
            <person name="Posewitz M.C."/>
        </authorList>
    </citation>
    <scope>NUCLEOTIDE SEQUENCE</scope>
    <source>
        <strain evidence="2">NIVA-4/92</strain>
    </source>
</reference>
<evidence type="ECO:0000313" key="3">
    <source>
        <dbReference type="Proteomes" id="UP000751190"/>
    </source>
</evidence>
<sequence>MAPKRKAGSDDGAAAAAKEPVKAVAREHPNGWTPTVKAYKSESFLTSRDARPIRVLCEYQDTQSRLRDNGIWGTILFFGSARCSTAEDHAAKAIVLEKELKAAKAADKATAQSNLTRHNKLKWVCEYMEKTTELARRITEWGHSKEAFNMVKKIMHEQIDSGDMIDPSSKYKDHAPIAPIIVATGGGPGLMEAANKGAALVPNGRSIGMGISLPFEPGLNKYVTPELAFEYHYFFTRKFWMVYPCLGLVCTPGGYGTLDELFEVLTLKQTGKIKLDVPVVLLGEKYWKSVLNFEALCEYGTVSERDVSQLYFTDSVDDAYNHIVKSLHIVANHVK</sequence>
<dbReference type="Gene3D" id="3.40.50.450">
    <property type="match status" value="1"/>
</dbReference>
<protein>
    <recommendedName>
        <fullName evidence="4">Lysine decarboxylase</fullName>
    </recommendedName>
</protein>
<evidence type="ECO:0008006" key="4">
    <source>
        <dbReference type="Google" id="ProtNLM"/>
    </source>
</evidence>